<reference evidence="1" key="1">
    <citation type="submission" date="2013-04" db="EMBL/GenBank/DDBJ databases">
        <title>Comparative Genomics of Relapsing Fever Spirochetes.</title>
        <authorList>
            <person name="Schwan T.G."/>
            <person name="Raffel S.J."/>
            <person name="Porcella S.F."/>
            <person name="Martens C.A."/>
            <person name="Bruno D.P."/>
            <person name="Ricklefs S.M."/>
            <person name="Barbian K.B."/>
        </authorList>
    </citation>
    <scope>NUCLEOTIDE SEQUENCE [LARGE SCALE GENOMIC DNA]</scope>
    <source>
        <strain evidence="1">Co53</strain>
    </source>
</reference>
<gene>
    <name evidence="1" type="ORF">BCO_0038400</name>
</gene>
<evidence type="ECO:0000313" key="2">
    <source>
        <dbReference type="Proteomes" id="UP000019330"/>
    </source>
</evidence>
<accession>W5T139</accession>
<dbReference type="AlphaFoldDB" id="W5T139"/>
<keyword evidence="1" id="KW-0282">Flagellum</keyword>
<dbReference type="Proteomes" id="UP000019330">
    <property type="component" value="Chromosome"/>
</dbReference>
<keyword evidence="2" id="KW-1185">Reference proteome</keyword>
<dbReference type="HOGENOM" id="CLU_3395375_0_0_12"/>
<name>W5T139_9SPIR</name>
<keyword evidence="1" id="KW-0966">Cell projection</keyword>
<dbReference type="EMBL" id="CP005745">
    <property type="protein sequence ID" value="AHH10966.1"/>
    <property type="molecule type" value="Genomic_DNA"/>
</dbReference>
<evidence type="ECO:0000313" key="1">
    <source>
        <dbReference type="EMBL" id="AHH10966.1"/>
    </source>
</evidence>
<dbReference type="STRING" id="1313292.BCO_0038400"/>
<sequence>MLYLERAKQVAKSQSFRLADLIYNQITVKNN</sequence>
<organism evidence="1 2">
    <name type="scientific">Borrelia coriaceae ATCC 43381</name>
    <dbReference type="NCBI Taxonomy" id="1408429"/>
    <lineage>
        <taxon>Bacteria</taxon>
        <taxon>Pseudomonadati</taxon>
        <taxon>Spirochaetota</taxon>
        <taxon>Spirochaetia</taxon>
        <taxon>Spirochaetales</taxon>
        <taxon>Borreliaceae</taxon>
        <taxon>Borrelia</taxon>
    </lineage>
</organism>
<protein>
    <submittedName>
        <fullName evidence="1">Flagellar protein flgJ</fullName>
    </submittedName>
</protein>
<keyword evidence="1" id="KW-0969">Cilium</keyword>
<proteinExistence type="predicted"/>